<evidence type="ECO:0008006" key="4">
    <source>
        <dbReference type="Google" id="ProtNLM"/>
    </source>
</evidence>
<dbReference type="EMBL" id="SMRT01000004">
    <property type="protein sequence ID" value="TDF98279.1"/>
    <property type="molecule type" value="Genomic_DNA"/>
</dbReference>
<proteinExistence type="predicted"/>
<dbReference type="Pfam" id="PF08863">
    <property type="entry name" value="YolD"/>
    <property type="match status" value="1"/>
</dbReference>
<feature type="compositionally biased region" description="Basic and acidic residues" evidence="1">
    <location>
        <begin position="1"/>
        <end position="15"/>
    </location>
</feature>
<sequence>MNRKALYKEPEKNSSRESPVMMRPERSDTTDPVKRQTNRMKPVLTEAQQQELFGKLKASRSKALPVTVTLFREHEDRQVAGIVTAFDPRYNLIKVEKGAAWEVFQFDDVIRVE</sequence>
<dbReference type="InterPro" id="IPR014962">
    <property type="entry name" value="YolD"/>
</dbReference>
<dbReference type="AlphaFoldDB" id="A0A4R5KR64"/>
<comment type="caution">
    <text evidence="2">The sequence shown here is derived from an EMBL/GenBank/DDBJ whole genome shotgun (WGS) entry which is preliminary data.</text>
</comment>
<dbReference type="OrthoDB" id="2376882at2"/>
<keyword evidence="3" id="KW-1185">Reference proteome</keyword>
<reference evidence="2 3" key="1">
    <citation type="submission" date="2019-03" db="EMBL/GenBank/DDBJ databases">
        <title>This is whole genome sequence of Paenibacillus sp MS74 strain.</title>
        <authorList>
            <person name="Trinh H.N."/>
        </authorList>
    </citation>
    <scope>NUCLEOTIDE SEQUENCE [LARGE SCALE GENOMIC DNA]</scope>
    <source>
        <strain evidence="2 3">MS74</strain>
    </source>
</reference>
<organism evidence="2 3">
    <name type="scientific">Paenibacillus piri</name>
    <dbReference type="NCBI Taxonomy" id="2547395"/>
    <lineage>
        <taxon>Bacteria</taxon>
        <taxon>Bacillati</taxon>
        <taxon>Bacillota</taxon>
        <taxon>Bacilli</taxon>
        <taxon>Bacillales</taxon>
        <taxon>Paenibacillaceae</taxon>
        <taxon>Paenibacillus</taxon>
    </lineage>
</organism>
<name>A0A4R5KR64_9BACL</name>
<feature type="compositionally biased region" description="Basic and acidic residues" evidence="1">
    <location>
        <begin position="23"/>
        <end position="34"/>
    </location>
</feature>
<accession>A0A4R5KR64</accession>
<feature type="region of interest" description="Disordered" evidence="1">
    <location>
        <begin position="1"/>
        <end position="43"/>
    </location>
</feature>
<dbReference type="Proteomes" id="UP000295636">
    <property type="component" value="Unassembled WGS sequence"/>
</dbReference>
<gene>
    <name evidence="2" type="ORF">E1757_12365</name>
</gene>
<evidence type="ECO:0000256" key="1">
    <source>
        <dbReference type="SAM" id="MobiDB-lite"/>
    </source>
</evidence>
<evidence type="ECO:0000313" key="3">
    <source>
        <dbReference type="Proteomes" id="UP000295636"/>
    </source>
</evidence>
<protein>
    <recommendedName>
        <fullName evidence="4">YolD-like family protein</fullName>
    </recommendedName>
</protein>
<evidence type="ECO:0000313" key="2">
    <source>
        <dbReference type="EMBL" id="TDF98279.1"/>
    </source>
</evidence>
<dbReference type="RefSeq" id="WP_133228230.1">
    <property type="nucleotide sequence ID" value="NZ_SMRT01000004.1"/>
</dbReference>